<evidence type="ECO:0000313" key="1">
    <source>
        <dbReference type="EMBL" id="AXQ68745.1"/>
    </source>
</evidence>
<reference evidence="1" key="2">
    <citation type="submission" date="2018-09" db="EMBL/GenBank/DDBJ databases">
        <title>Giant CbK-like Caulobacter bacteriophages have genetically divergent genomes.</title>
        <authorList>
            <person name="Wilson K."/>
            <person name="Ely B."/>
        </authorList>
    </citation>
    <scope>NUCLEOTIDE SEQUENCE [LARGE SCALE GENOMIC DNA]</scope>
</reference>
<protein>
    <submittedName>
        <fullName evidence="1">Uncharacterized protein</fullName>
    </submittedName>
</protein>
<proteinExistence type="predicted"/>
<evidence type="ECO:0000313" key="2">
    <source>
        <dbReference type="Proteomes" id="UP000259026"/>
    </source>
</evidence>
<reference evidence="1" key="1">
    <citation type="submission" date="2018-07" db="EMBL/GenBank/DDBJ databases">
        <authorList>
            <person name="Quirk P.G."/>
            <person name="Krulwich T.A."/>
        </authorList>
    </citation>
    <scope>NUCLEOTIDE SEQUENCE</scope>
</reference>
<accession>A0A385ECL2</accession>
<name>A0A385ECL2_9CAUD</name>
<sequence>MGIAPDDVIVDAGTVQKPKDYIDHRWNDWMRHSHSVVNEHGFPVHYNFDGAIMLDPPADYYFGLTRASWLAIPRLSLQEMPPDWQAKFFALVEEAQRDHGLEIPENLHIMRTGPNNRFVDNQHWNNYRRGTVAEAIRIDKEKGLNVD</sequence>
<organism evidence="1 2">
    <name type="scientific">Caulobacter phage CcrPW</name>
    <dbReference type="NCBI Taxonomy" id="2283271"/>
    <lineage>
        <taxon>Viruses</taxon>
        <taxon>Duplodnaviria</taxon>
        <taxon>Heunggongvirae</taxon>
        <taxon>Uroviricota</taxon>
        <taxon>Caudoviricetes</taxon>
        <taxon>Jeanschmidtviridae</taxon>
        <taxon>Colossusvirus</taxon>
        <taxon>Colossusvirus PW</taxon>
    </lineage>
</organism>
<dbReference type="Proteomes" id="UP000259026">
    <property type="component" value="Segment"/>
</dbReference>
<dbReference type="EMBL" id="MH588545">
    <property type="protein sequence ID" value="AXQ68745.1"/>
    <property type="molecule type" value="Genomic_DNA"/>
</dbReference>
<keyword evidence="2" id="KW-1185">Reference proteome</keyword>
<gene>
    <name evidence="1" type="ORF">CcrPW_gp206c</name>
</gene>